<protein>
    <submittedName>
        <fullName evidence="5">D-alanyl-D-alanine carboxypeptidase</fullName>
    </submittedName>
</protein>
<organism evidence="5 6">
    <name type="scientific">Mycolicibacterium murale</name>
    <dbReference type="NCBI Taxonomy" id="182220"/>
    <lineage>
        <taxon>Bacteria</taxon>
        <taxon>Bacillati</taxon>
        <taxon>Actinomycetota</taxon>
        <taxon>Actinomycetes</taxon>
        <taxon>Mycobacteriales</taxon>
        <taxon>Mycobacteriaceae</taxon>
        <taxon>Mycolicibacterium</taxon>
    </lineage>
</organism>
<keyword evidence="6" id="KW-1185">Reference proteome</keyword>
<proteinExistence type="inferred from homology"/>
<reference evidence="5 6" key="1">
    <citation type="journal article" date="2019" name="Emerg. Microbes Infect.">
        <title>Comprehensive subspecies identification of 175 nontuberculous mycobacteria species based on 7547 genomic profiles.</title>
        <authorList>
            <person name="Matsumoto Y."/>
            <person name="Kinjo T."/>
            <person name="Motooka D."/>
            <person name="Nabeya D."/>
            <person name="Jung N."/>
            <person name="Uechi K."/>
            <person name="Horii T."/>
            <person name="Iida T."/>
            <person name="Fujita J."/>
            <person name="Nakamura S."/>
        </authorList>
    </citation>
    <scope>NUCLEOTIDE SEQUENCE [LARGE SCALE GENOMIC DNA]</scope>
    <source>
        <strain evidence="5 6">JCM 13392</strain>
    </source>
</reference>
<dbReference type="GO" id="GO:0004185">
    <property type="term" value="F:serine-type carboxypeptidase activity"/>
    <property type="evidence" value="ECO:0007669"/>
    <property type="project" value="InterPro"/>
</dbReference>
<evidence type="ECO:0000256" key="2">
    <source>
        <dbReference type="ARBA" id="ARBA00022801"/>
    </source>
</evidence>
<feature type="domain" description="Carboxypeptidase Rv3627c-like N-terminal" evidence="4">
    <location>
        <begin position="1"/>
        <end position="58"/>
    </location>
</feature>
<dbReference type="InterPro" id="IPR056340">
    <property type="entry name" value="Rv3627c-like_N"/>
</dbReference>
<keyword evidence="5" id="KW-0645">Protease</keyword>
<dbReference type="AlphaFoldDB" id="A0A7I9WXG2"/>
<comment type="caution">
    <text evidence="5">The sequence shown here is derived from an EMBL/GenBank/DDBJ whole genome shotgun (WGS) entry which is preliminary data.</text>
</comment>
<dbReference type="InterPro" id="IPR012338">
    <property type="entry name" value="Beta-lactam/transpept-like"/>
</dbReference>
<evidence type="ECO:0000256" key="3">
    <source>
        <dbReference type="SAM" id="Phobius"/>
    </source>
</evidence>
<dbReference type="PRINTS" id="PR00922">
    <property type="entry name" value="DADACBPTASE3"/>
</dbReference>
<dbReference type="InterPro" id="IPR000667">
    <property type="entry name" value="Peptidase_S13"/>
</dbReference>
<comment type="similarity">
    <text evidence="1">Belongs to the peptidase S13 family.</text>
</comment>
<dbReference type="SUPFAM" id="SSF56601">
    <property type="entry name" value="beta-lactamase/transpeptidase-like"/>
    <property type="match status" value="1"/>
</dbReference>
<dbReference type="Proteomes" id="UP000465241">
    <property type="component" value="Unassembled WGS sequence"/>
</dbReference>
<gene>
    <name evidence="5" type="primary">dacB</name>
    <name evidence="5" type="ORF">MMUR_65410</name>
</gene>
<evidence type="ECO:0000259" key="4">
    <source>
        <dbReference type="Pfam" id="PF23714"/>
    </source>
</evidence>
<keyword evidence="3" id="KW-0812">Transmembrane</keyword>
<name>A0A7I9WXG2_9MYCO</name>
<feature type="transmembrane region" description="Helical" evidence="3">
    <location>
        <begin position="12"/>
        <end position="32"/>
    </location>
</feature>
<sequence>MRPGRWRKSTHLALGATVVAVVAIVVAVAALVTGGSEQPDPRITAQPAAVTADPAVIPVADGAPVPTRAGLARALAVALADPNLGNLTGRITDALTGEVLWQQRDNVPMQPASTNKTLTTAAALLSLDRDARLTTTVYAGTRPGTIILVGGGDPVLSAAPADEDTWYRDAARISDLVDGVRARGTRVTDIQVDTSLYSGPELAPGWDPIDIDLGDIAPIQPVMLDAGRTQPTSYDSRRSRTPALDAGRALAAGLGVDPARVTVTTRAQRGAEIASVQSAPLIERLRQMMGASDNVMAETIGREVAAAAGKPLSFAGAAAAVLAQLRDAGINLDGAQLLDSSGLSIDDRLTARTLDDVALAASGEGQPRLRPLLDLLPVAGGSGTLSNRYHDDVTGTAAGWLRAKTGSLTGTNTLAGVITDASGRVLTFAFVSNDAGPTGRVALDVLAATLRSCGCER</sequence>
<dbReference type="PANTHER" id="PTHR30023:SF0">
    <property type="entry name" value="PENICILLIN-SENSITIVE CARBOXYPEPTIDASE A"/>
    <property type="match status" value="1"/>
</dbReference>
<evidence type="ECO:0000256" key="1">
    <source>
        <dbReference type="ARBA" id="ARBA00006096"/>
    </source>
</evidence>
<dbReference type="Gene3D" id="3.40.710.10">
    <property type="entry name" value="DD-peptidase/beta-lactamase superfamily"/>
    <property type="match status" value="2"/>
</dbReference>
<dbReference type="NCBIfam" id="TIGR00666">
    <property type="entry name" value="PBP4"/>
    <property type="match status" value="1"/>
</dbReference>
<keyword evidence="3" id="KW-0472">Membrane</keyword>
<dbReference type="RefSeq" id="WP_193491712.1">
    <property type="nucleotide sequence ID" value="NZ_BAAAMC010000033.1"/>
</dbReference>
<accession>A0A7I9WXG2</accession>
<dbReference type="Pfam" id="PF02113">
    <property type="entry name" value="Peptidase_S13"/>
    <property type="match status" value="2"/>
</dbReference>
<keyword evidence="2" id="KW-0378">Hydrolase</keyword>
<dbReference type="Gene3D" id="3.50.80.20">
    <property type="entry name" value="D-Ala-D-Ala carboxypeptidase C, peptidase S13"/>
    <property type="match status" value="1"/>
</dbReference>
<evidence type="ECO:0000313" key="6">
    <source>
        <dbReference type="Proteomes" id="UP000465241"/>
    </source>
</evidence>
<keyword evidence="3" id="KW-1133">Transmembrane helix</keyword>
<keyword evidence="5" id="KW-0121">Carboxypeptidase</keyword>
<evidence type="ECO:0000313" key="5">
    <source>
        <dbReference type="EMBL" id="GFG62405.1"/>
    </source>
</evidence>
<dbReference type="PANTHER" id="PTHR30023">
    <property type="entry name" value="D-ALANYL-D-ALANINE CARBOXYPEPTIDASE"/>
    <property type="match status" value="1"/>
</dbReference>
<dbReference type="EMBL" id="BLKT01000003">
    <property type="protein sequence ID" value="GFG62405.1"/>
    <property type="molecule type" value="Genomic_DNA"/>
</dbReference>
<dbReference type="GO" id="GO:0006508">
    <property type="term" value="P:proteolysis"/>
    <property type="evidence" value="ECO:0007669"/>
    <property type="project" value="InterPro"/>
</dbReference>
<dbReference type="Pfam" id="PF23714">
    <property type="entry name" value="Rv3627c_N"/>
    <property type="match status" value="1"/>
</dbReference>
<dbReference type="GO" id="GO:0000270">
    <property type="term" value="P:peptidoglycan metabolic process"/>
    <property type="evidence" value="ECO:0007669"/>
    <property type="project" value="TreeGrafter"/>
</dbReference>